<comment type="subcellular location">
    <subcellularLocation>
        <location evidence="1">Nucleus</location>
        <location evidence="1">Nuclear pore complex</location>
    </subcellularLocation>
</comment>
<evidence type="ECO:0000256" key="7">
    <source>
        <dbReference type="ARBA" id="ARBA00023242"/>
    </source>
</evidence>
<evidence type="ECO:0000256" key="6">
    <source>
        <dbReference type="ARBA" id="ARBA00023132"/>
    </source>
</evidence>
<evidence type="ECO:0000256" key="5">
    <source>
        <dbReference type="ARBA" id="ARBA00023010"/>
    </source>
</evidence>
<organism evidence="9 10">
    <name type="scientific">Dimargaris cristalligena</name>
    <dbReference type="NCBI Taxonomy" id="215637"/>
    <lineage>
        <taxon>Eukaryota</taxon>
        <taxon>Fungi</taxon>
        <taxon>Fungi incertae sedis</taxon>
        <taxon>Zoopagomycota</taxon>
        <taxon>Kickxellomycotina</taxon>
        <taxon>Dimargaritomycetes</taxon>
        <taxon>Dimargaritales</taxon>
        <taxon>Dimargaritaceae</taxon>
        <taxon>Dimargaris</taxon>
    </lineage>
</organism>
<dbReference type="STRING" id="215637.A0A4P9ZPQ6"/>
<evidence type="ECO:0000256" key="2">
    <source>
        <dbReference type="ARBA" id="ARBA00022448"/>
    </source>
</evidence>
<dbReference type="GO" id="GO:0005643">
    <property type="term" value="C:nuclear pore"/>
    <property type="evidence" value="ECO:0007669"/>
    <property type="project" value="UniProtKB-SubCell"/>
</dbReference>
<sequence length="458" mass="47209">MFGAPAAPSSFSSFGAPSNGISITGASTLAPPSFGGFGSVSQATTSGSQASTATVTAPSFGSFGNASNATGGGDISIAGTGNAPTPSPFGAFGSNTSQAAAPSFGLGMGSSAPAAQPTSQASNPANTSGLFGSFGQPASNITATPLSSTLAPQTLPNSFGSWGSNSTSTLASTLAAPAPLSFTSASASAPNPAGQASFSNTAGWTKSTRVADLPEDARSMLEEFEKFQQEQFKIRDSLATRSTAPQLIQRAAEQVYHAEQQRSALQLTLNADGQRLEQLKQRVNAELRIIEVATRGLLDNPPHSAPNPPQGGAIGTPASAPPLGGPTSAAMMNYRPTYLTQPTYSVNMSDNVAMSFEYYWALLSTFETKYQEYSQLADRIESHLRSLLGSTNGGGGSASYGANNGGRSRGGEELNKLPTTSLTNAMRYMHETFMALSAQISSIHTRVEELKVNMGFYA</sequence>
<keyword evidence="3" id="KW-0509">mRNA transport</keyword>
<dbReference type="PANTHER" id="PTHR13437">
    <property type="entry name" value="NUCLEOPORIN P58/P45 NUCLEOPORIN-LIKE PROTEIN 1"/>
    <property type="match status" value="1"/>
</dbReference>
<protein>
    <submittedName>
        <fullName evidence="9">Uncharacterized protein</fullName>
    </submittedName>
</protein>
<feature type="region of interest" description="Disordered" evidence="8">
    <location>
        <begin position="298"/>
        <end position="322"/>
    </location>
</feature>
<dbReference type="Gene3D" id="6.10.140.1350">
    <property type="match status" value="1"/>
</dbReference>
<feature type="compositionally biased region" description="Gly residues" evidence="8">
    <location>
        <begin position="391"/>
        <end position="408"/>
    </location>
</feature>
<keyword evidence="7" id="KW-0539">Nucleus</keyword>
<dbReference type="PANTHER" id="PTHR13437:SF2">
    <property type="entry name" value="NUCLEOPORIN P58_P45"/>
    <property type="match status" value="1"/>
</dbReference>
<evidence type="ECO:0000313" key="9">
    <source>
        <dbReference type="EMBL" id="RKP34681.1"/>
    </source>
</evidence>
<name>A0A4P9ZPQ6_9FUNG</name>
<dbReference type="GO" id="GO:0017056">
    <property type="term" value="F:structural constituent of nuclear pore"/>
    <property type="evidence" value="ECO:0007669"/>
    <property type="project" value="InterPro"/>
</dbReference>
<feature type="region of interest" description="Disordered" evidence="8">
    <location>
        <begin position="391"/>
        <end position="416"/>
    </location>
</feature>
<keyword evidence="6" id="KW-0906">Nuclear pore complex</keyword>
<accession>A0A4P9ZPQ6</accession>
<evidence type="ECO:0000256" key="3">
    <source>
        <dbReference type="ARBA" id="ARBA00022816"/>
    </source>
</evidence>
<feature type="compositionally biased region" description="Low complexity" evidence="8">
    <location>
        <begin position="110"/>
        <end position="125"/>
    </location>
</feature>
<dbReference type="OrthoDB" id="2538017at2759"/>
<keyword evidence="4" id="KW-0653">Protein transport</keyword>
<keyword evidence="5" id="KW-0811">Translocation</keyword>
<evidence type="ECO:0000256" key="8">
    <source>
        <dbReference type="SAM" id="MobiDB-lite"/>
    </source>
</evidence>
<gene>
    <name evidence="9" type="ORF">BJ085DRAFT_29918</name>
</gene>
<dbReference type="InterPro" id="IPR024882">
    <property type="entry name" value="NUP58/p45/49"/>
</dbReference>
<dbReference type="AlphaFoldDB" id="A0A4P9ZPQ6"/>
<evidence type="ECO:0000313" key="10">
    <source>
        <dbReference type="Proteomes" id="UP000268162"/>
    </source>
</evidence>
<dbReference type="GO" id="GO:0051028">
    <property type="term" value="P:mRNA transport"/>
    <property type="evidence" value="ECO:0007669"/>
    <property type="project" value="UniProtKB-KW"/>
</dbReference>
<dbReference type="Proteomes" id="UP000268162">
    <property type="component" value="Unassembled WGS sequence"/>
</dbReference>
<dbReference type="GO" id="GO:0008139">
    <property type="term" value="F:nuclear localization sequence binding"/>
    <property type="evidence" value="ECO:0007669"/>
    <property type="project" value="InterPro"/>
</dbReference>
<reference evidence="10" key="1">
    <citation type="journal article" date="2018" name="Nat. Microbiol.">
        <title>Leveraging single-cell genomics to expand the fungal tree of life.</title>
        <authorList>
            <person name="Ahrendt S.R."/>
            <person name="Quandt C.A."/>
            <person name="Ciobanu D."/>
            <person name="Clum A."/>
            <person name="Salamov A."/>
            <person name="Andreopoulos B."/>
            <person name="Cheng J.F."/>
            <person name="Woyke T."/>
            <person name="Pelin A."/>
            <person name="Henrissat B."/>
            <person name="Reynolds N.K."/>
            <person name="Benny G.L."/>
            <person name="Smith M.E."/>
            <person name="James T.Y."/>
            <person name="Grigoriev I.V."/>
        </authorList>
    </citation>
    <scope>NUCLEOTIDE SEQUENCE [LARGE SCALE GENOMIC DNA]</scope>
    <source>
        <strain evidence="10">RSA 468</strain>
    </source>
</reference>
<feature type="region of interest" description="Disordered" evidence="8">
    <location>
        <begin position="104"/>
        <end position="133"/>
    </location>
</feature>
<proteinExistence type="predicted"/>
<dbReference type="GO" id="GO:0015031">
    <property type="term" value="P:protein transport"/>
    <property type="evidence" value="ECO:0007669"/>
    <property type="project" value="UniProtKB-KW"/>
</dbReference>
<evidence type="ECO:0000256" key="4">
    <source>
        <dbReference type="ARBA" id="ARBA00022927"/>
    </source>
</evidence>
<evidence type="ECO:0000256" key="1">
    <source>
        <dbReference type="ARBA" id="ARBA00004567"/>
    </source>
</evidence>
<keyword evidence="10" id="KW-1185">Reference proteome</keyword>
<keyword evidence="2" id="KW-0813">Transport</keyword>
<dbReference type="EMBL" id="ML003110">
    <property type="protein sequence ID" value="RKP34681.1"/>
    <property type="molecule type" value="Genomic_DNA"/>
</dbReference>